<evidence type="ECO:0000313" key="4">
    <source>
        <dbReference type="EMBL" id="KAJ3115027.1"/>
    </source>
</evidence>
<keyword evidence="5" id="KW-1185">Reference proteome</keyword>
<comment type="similarity">
    <text evidence="1">Belongs to the NmrA-type oxidoreductase family.</text>
</comment>
<dbReference type="PANTHER" id="PTHR42748:SF7">
    <property type="entry name" value="NMRA LIKE REDOX SENSOR 1-RELATED"/>
    <property type="match status" value="1"/>
</dbReference>
<dbReference type="SUPFAM" id="SSF51735">
    <property type="entry name" value="NAD(P)-binding Rossmann-fold domains"/>
    <property type="match status" value="1"/>
</dbReference>
<dbReference type="Gene3D" id="3.40.50.720">
    <property type="entry name" value="NAD(P)-binding Rossmann-like Domain"/>
    <property type="match status" value="1"/>
</dbReference>
<proteinExistence type="inferred from homology"/>
<dbReference type="EMBL" id="JADGJH010001320">
    <property type="protein sequence ID" value="KAJ3115027.1"/>
    <property type="molecule type" value="Genomic_DNA"/>
</dbReference>
<dbReference type="PANTHER" id="PTHR42748">
    <property type="entry name" value="NITROGEN METABOLITE REPRESSION PROTEIN NMRA FAMILY MEMBER"/>
    <property type="match status" value="1"/>
</dbReference>
<keyword evidence="2" id="KW-0521">NADP</keyword>
<accession>A0AAD5XEH5</accession>
<evidence type="ECO:0000259" key="3">
    <source>
        <dbReference type="Pfam" id="PF05368"/>
    </source>
</evidence>
<dbReference type="InterPro" id="IPR008030">
    <property type="entry name" value="NmrA-like"/>
</dbReference>
<dbReference type="InterPro" id="IPR051164">
    <property type="entry name" value="NmrA-like_oxidored"/>
</dbReference>
<dbReference type="AlphaFoldDB" id="A0AAD5XEH5"/>
<feature type="domain" description="NmrA-like" evidence="3">
    <location>
        <begin position="3"/>
        <end position="236"/>
    </location>
</feature>
<reference evidence="4" key="1">
    <citation type="submission" date="2020-05" db="EMBL/GenBank/DDBJ databases">
        <title>Phylogenomic resolution of chytrid fungi.</title>
        <authorList>
            <person name="Stajich J.E."/>
            <person name="Amses K."/>
            <person name="Simmons R."/>
            <person name="Seto K."/>
            <person name="Myers J."/>
            <person name="Bonds A."/>
            <person name="Quandt C.A."/>
            <person name="Barry K."/>
            <person name="Liu P."/>
            <person name="Grigoriev I."/>
            <person name="Longcore J.E."/>
            <person name="James T.Y."/>
        </authorList>
    </citation>
    <scope>NUCLEOTIDE SEQUENCE</scope>
    <source>
        <strain evidence="4">JEL0513</strain>
    </source>
</reference>
<dbReference type="Gene3D" id="3.90.25.10">
    <property type="entry name" value="UDP-galactose 4-epimerase, domain 1"/>
    <property type="match status" value="1"/>
</dbReference>
<evidence type="ECO:0000256" key="2">
    <source>
        <dbReference type="ARBA" id="ARBA00022857"/>
    </source>
</evidence>
<name>A0AAD5XEH5_9FUNG</name>
<sequence>MVQIAIIPASSRSGVTCVEALLKQKEGNNIQIRQIVRRSEWTNTSALTETVLNTGADSGSAALEVAFADCNSALIVTPDGGAAFSDDAKLTENMLRAAASAGVKHIVLVGSWTVHHPEKLSELAERFLSPEKTLKELEASHGLKWTVLRGGYFMQNVLAYADGIRNDLDIPCAKCLFSPVNVENIGECAAVCLLEGPEKHHGKYYEMSGPDAISIDQIVQTMASAVGKRVNTPIVSAASLPLPNFFKQFFILGEETFPGCVTPFNNDVGDLIGTEKWTTYVQWVESNKAAWD</sequence>
<gene>
    <name evidence="4" type="ORF">HK100_001485</name>
</gene>
<protein>
    <recommendedName>
        <fullName evidence="3">NmrA-like domain-containing protein</fullName>
    </recommendedName>
</protein>
<evidence type="ECO:0000256" key="1">
    <source>
        <dbReference type="ARBA" id="ARBA00006328"/>
    </source>
</evidence>
<dbReference type="Pfam" id="PF05368">
    <property type="entry name" value="NmrA"/>
    <property type="match status" value="1"/>
</dbReference>
<evidence type="ECO:0000313" key="5">
    <source>
        <dbReference type="Proteomes" id="UP001211907"/>
    </source>
</evidence>
<organism evidence="4 5">
    <name type="scientific">Physocladia obscura</name>
    <dbReference type="NCBI Taxonomy" id="109957"/>
    <lineage>
        <taxon>Eukaryota</taxon>
        <taxon>Fungi</taxon>
        <taxon>Fungi incertae sedis</taxon>
        <taxon>Chytridiomycota</taxon>
        <taxon>Chytridiomycota incertae sedis</taxon>
        <taxon>Chytridiomycetes</taxon>
        <taxon>Chytridiales</taxon>
        <taxon>Chytriomycetaceae</taxon>
        <taxon>Physocladia</taxon>
    </lineage>
</organism>
<dbReference type="InterPro" id="IPR036291">
    <property type="entry name" value="NAD(P)-bd_dom_sf"/>
</dbReference>
<comment type="caution">
    <text evidence="4">The sequence shown here is derived from an EMBL/GenBank/DDBJ whole genome shotgun (WGS) entry which is preliminary data.</text>
</comment>
<dbReference type="Proteomes" id="UP001211907">
    <property type="component" value="Unassembled WGS sequence"/>
</dbReference>